<organism evidence="12 13">
    <name type="scientific">Coleophoma cylindrospora</name>
    <dbReference type="NCBI Taxonomy" id="1849047"/>
    <lineage>
        <taxon>Eukaryota</taxon>
        <taxon>Fungi</taxon>
        <taxon>Dikarya</taxon>
        <taxon>Ascomycota</taxon>
        <taxon>Pezizomycotina</taxon>
        <taxon>Leotiomycetes</taxon>
        <taxon>Helotiales</taxon>
        <taxon>Dermateaceae</taxon>
        <taxon>Coleophoma</taxon>
    </lineage>
</organism>
<evidence type="ECO:0000259" key="9">
    <source>
        <dbReference type="Pfam" id="PF12621"/>
    </source>
</evidence>
<dbReference type="PANTHER" id="PTHR13018">
    <property type="entry name" value="PROBABLE MEMBRANE PROTEIN DUF221-RELATED"/>
    <property type="match status" value="1"/>
</dbReference>
<comment type="subcellular location">
    <subcellularLocation>
        <location evidence="1">Membrane</location>
        <topology evidence="1">Multi-pass membrane protein</topology>
    </subcellularLocation>
</comment>
<evidence type="ECO:0000256" key="5">
    <source>
        <dbReference type="ARBA" id="ARBA00022989"/>
    </source>
</evidence>
<dbReference type="GO" id="GO:0005227">
    <property type="term" value="F:calcium-activated cation channel activity"/>
    <property type="evidence" value="ECO:0007669"/>
    <property type="project" value="InterPro"/>
</dbReference>
<keyword evidence="5 7" id="KW-1133">Transmembrane helix</keyword>
<feature type="transmembrane region" description="Helical" evidence="7">
    <location>
        <begin position="688"/>
        <end position="709"/>
    </location>
</feature>
<evidence type="ECO:0000256" key="7">
    <source>
        <dbReference type="SAM" id="Phobius"/>
    </source>
</evidence>
<dbReference type="GO" id="GO:0005886">
    <property type="term" value="C:plasma membrane"/>
    <property type="evidence" value="ECO:0007669"/>
    <property type="project" value="TreeGrafter"/>
</dbReference>
<keyword evidence="3" id="KW-0813">Transport</keyword>
<keyword evidence="13" id="KW-1185">Reference proteome</keyword>
<feature type="domain" description="CSC1/OSCA1-like cytosolic" evidence="11">
    <location>
        <begin position="201"/>
        <end position="395"/>
    </location>
</feature>
<dbReference type="Pfam" id="PF14703">
    <property type="entry name" value="PHM7_cyt"/>
    <property type="match status" value="1"/>
</dbReference>
<feature type="transmembrane region" description="Helical" evidence="7">
    <location>
        <begin position="105"/>
        <end position="124"/>
    </location>
</feature>
<keyword evidence="4 7" id="KW-0812">Transmembrane</keyword>
<feature type="domain" description="CSC1/OSCA1-like N-terminal transmembrane" evidence="10">
    <location>
        <begin position="25"/>
        <end position="178"/>
    </location>
</feature>
<dbReference type="InterPro" id="IPR045122">
    <property type="entry name" value="Csc1-like"/>
</dbReference>
<feature type="transmembrane region" description="Helical" evidence="7">
    <location>
        <begin position="664"/>
        <end position="682"/>
    </location>
</feature>
<reference evidence="12 13" key="1">
    <citation type="journal article" date="2018" name="IMA Fungus">
        <title>IMA Genome-F 9: Draft genome sequence of Annulohypoxylon stygium, Aspergillus mulundensis, Berkeleyomyces basicola (syn. Thielaviopsis basicola), Ceratocystis smalleyi, two Cercospora beticola strains, Coleophoma cylindrospora, Fusarium fracticaudum, Phialophora cf. hyalina, and Morchella septimelata.</title>
        <authorList>
            <person name="Wingfield B.D."/>
            <person name="Bills G.F."/>
            <person name="Dong Y."/>
            <person name="Huang W."/>
            <person name="Nel W.J."/>
            <person name="Swalarsk-Parry B.S."/>
            <person name="Vaghefi N."/>
            <person name="Wilken P.M."/>
            <person name="An Z."/>
            <person name="de Beer Z.W."/>
            <person name="De Vos L."/>
            <person name="Chen L."/>
            <person name="Duong T.A."/>
            <person name="Gao Y."/>
            <person name="Hammerbacher A."/>
            <person name="Kikkert J.R."/>
            <person name="Li Y."/>
            <person name="Li H."/>
            <person name="Li K."/>
            <person name="Li Q."/>
            <person name="Liu X."/>
            <person name="Ma X."/>
            <person name="Naidoo K."/>
            <person name="Pethybridge S.J."/>
            <person name="Sun J."/>
            <person name="Steenkamp E.T."/>
            <person name="van der Nest M.A."/>
            <person name="van Wyk S."/>
            <person name="Wingfield M.J."/>
            <person name="Xiong C."/>
            <person name="Yue Q."/>
            <person name="Zhang X."/>
        </authorList>
    </citation>
    <scope>NUCLEOTIDE SEQUENCE [LARGE SCALE GENOMIC DNA]</scope>
    <source>
        <strain evidence="12 13">BP6252</strain>
    </source>
</reference>
<evidence type="ECO:0000256" key="1">
    <source>
        <dbReference type="ARBA" id="ARBA00004141"/>
    </source>
</evidence>
<feature type="transmembrane region" description="Helical" evidence="7">
    <location>
        <begin position="622"/>
        <end position="643"/>
    </location>
</feature>
<dbReference type="InterPro" id="IPR027815">
    <property type="entry name" value="CSC1/OSCA1-like_cyt"/>
</dbReference>
<accession>A0A3D8R5S5</accession>
<feature type="transmembrane region" description="Helical" evidence="7">
    <location>
        <begin position="547"/>
        <end position="573"/>
    </location>
</feature>
<keyword evidence="6 7" id="KW-0472">Membrane</keyword>
<evidence type="ECO:0000256" key="4">
    <source>
        <dbReference type="ARBA" id="ARBA00022692"/>
    </source>
</evidence>
<feature type="transmembrane region" description="Helical" evidence="7">
    <location>
        <begin position="157"/>
        <end position="176"/>
    </location>
</feature>
<feature type="domain" description="CSC1/OSCA1-like 7TM region" evidence="8">
    <location>
        <begin position="407"/>
        <end position="679"/>
    </location>
</feature>
<dbReference type="Proteomes" id="UP000256645">
    <property type="component" value="Unassembled WGS sequence"/>
</dbReference>
<dbReference type="EMBL" id="PDLM01000009">
    <property type="protein sequence ID" value="RDW69347.1"/>
    <property type="molecule type" value="Genomic_DNA"/>
</dbReference>
<evidence type="ECO:0000259" key="10">
    <source>
        <dbReference type="Pfam" id="PF13967"/>
    </source>
</evidence>
<dbReference type="InterPro" id="IPR003864">
    <property type="entry name" value="CSC1/OSCA1-like_7TM"/>
</dbReference>
<evidence type="ECO:0008006" key="14">
    <source>
        <dbReference type="Google" id="ProtNLM"/>
    </source>
</evidence>
<feature type="transmembrane region" description="Helical" evidence="7">
    <location>
        <begin position="409"/>
        <end position="433"/>
    </location>
</feature>
<feature type="domain" description="10TM putative phosphate transporter extracellular tail" evidence="9">
    <location>
        <begin position="761"/>
        <end position="855"/>
    </location>
</feature>
<feature type="transmembrane region" description="Helical" evidence="7">
    <location>
        <begin position="594"/>
        <end position="616"/>
    </location>
</feature>
<dbReference type="Pfam" id="PF02714">
    <property type="entry name" value="RSN1_7TM"/>
    <property type="match status" value="1"/>
</dbReference>
<name>A0A3D8R5S5_9HELO</name>
<evidence type="ECO:0000256" key="2">
    <source>
        <dbReference type="ARBA" id="ARBA00007779"/>
    </source>
</evidence>
<dbReference type="OrthoDB" id="1076608at2759"/>
<evidence type="ECO:0000256" key="3">
    <source>
        <dbReference type="ARBA" id="ARBA00022448"/>
    </source>
</evidence>
<feature type="transmembrane region" description="Helical" evidence="7">
    <location>
        <begin position="453"/>
        <end position="478"/>
    </location>
</feature>
<dbReference type="InterPro" id="IPR022257">
    <property type="entry name" value="PHM7_ext"/>
</dbReference>
<sequence length="863" mass="96282">MVNTGTDNNIGSARNSTPDTSISGLVSTLAPTALVAAVYVLIFLILRKSQRRYYAPRTYLGSLREQERTPALPSGLFNWFGAFWKIPDTYALQHQSLDAFLFLRFLRMTVVICFVGLCITWPVLFPVNITGGGGKTQLNILSMTNVDTTSSSGKNRFYAHAGCAWLFFGFVLALVTRESIYYINLRQAFLLSPVYANRISSRTVLFTSVPKLYCDEAKLRKVFGDAVKNIWLVADTTKVDELVEERDKVAFKLEAAEVKLIKLANGERLKAIKKGGHPDEEPLPLETSAGDSGSIAARWIPHKKRPTHRLGKFGLIGKKVDTIDWCRGRLETLIPETELAQEEYREGRSERVGGVFIEFAHQSDAQAAFQTLAHHQALHMSPRYIGVNPNEVVWKSLKISWWQKVVRRFAVMGFITAMIIFWAIPVGVVGIISNISYLETVSFLTWLQKIPTIIMGVVSGLLPSVALSILMSLVPVVIRLCARLAGEPSLARVELFTQNAYFAFQVLQVFLITTLTSAASSVVETIIHNPTGITNLLAQNLPTASNFYISYFLVQGLTLASNVLAQVVGFILFRVLYKFLAGTPRKMYMKWANLSAISWGSTLPVFTNIAVIAITYSCIAPLMLFFATCGMSFFYLAYRYNILFVTDAQIDTKGLIYPRALQQLLTGVYIAEICLIGLFAIATSVGPLILMIVFLIFTVLYHISLNSALDPLLYNLPKSLEAEEESFRADLAVGSGSENEKTGANAITDSPTKKPNFVVKFFKPQIFSDYAALRRLVPHNIYDADNLYAPEIERNAYYPPSVKSETPLLWVPRDAAGVSRQEVLHSSKVIPITDEGCIFNENNKLVWDTEAARPPLWNEKTYY</sequence>
<dbReference type="Pfam" id="PF12621">
    <property type="entry name" value="PHM7_ext"/>
    <property type="match status" value="1"/>
</dbReference>
<evidence type="ECO:0000313" key="12">
    <source>
        <dbReference type="EMBL" id="RDW69347.1"/>
    </source>
</evidence>
<dbReference type="PANTHER" id="PTHR13018:SF26">
    <property type="entry name" value="DOMAIN PROTEIN, PUTATIVE (AFU_ORTHOLOGUE AFUA_5G10920)-RELATED"/>
    <property type="match status" value="1"/>
</dbReference>
<feature type="transmembrane region" description="Helical" evidence="7">
    <location>
        <begin position="22"/>
        <end position="46"/>
    </location>
</feature>
<dbReference type="Pfam" id="PF13967">
    <property type="entry name" value="RSN1_TM"/>
    <property type="match status" value="1"/>
</dbReference>
<evidence type="ECO:0000259" key="11">
    <source>
        <dbReference type="Pfam" id="PF14703"/>
    </source>
</evidence>
<comment type="caution">
    <text evidence="12">The sequence shown here is derived from an EMBL/GenBank/DDBJ whole genome shotgun (WGS) entry which is preliminary data.</text>
</comment>
<gene>
    <name evidence="12" type="ORF">BP6252_08367</name>
</gene>
<evidence type="ECO:0000256" key="6">
    <source>
        <dbReference type="ARBA" id="ARBA00023136"/>
    </source>
</evidence>
<protein>
    <recommendedName>
        <fullName evidence="14">DUF221-domain-containing protein</fullName>
    </recommendedName>
</protein>
<evidence type="ECO:0000313" key="13">
    <source>
        <dbReference type="Proteomes" id="UP000256645"/>
    </source>
</evidence>
<dbReference type="InterPro" id="IPR032880">
    <property type="entry name" value="CSC1/OSCA1-like_N"/>
</dbReference>
<proteinExistence type="inferred from homology"/>
<dbReference type="AlphaFoldDB" id="A0A3D8R5S5"/>
<comment type="similarity">
    <text evidence="2">Belongs to the CSC1 (TC 1.A.17) family.</text>
</comment>
<evidence type="ECO:0000259" key="8">
    <source>
        <dbReference type="Pfam" id="PF02714"/>
    </source>
</evidence>
<feature type="transmembrane region" description="Helical" evidence="7">
    <location>
        <begin position="499"/>
        <end position="527"/>
    </location>
</feature>